<evidence type="ECO:0000313" key="1">
    <source>
        <dbReference type="EMBL" id="PIO68861.1"/>
    </source>
</evidence>
<dbReference type="Gene3D" id="1.25.10.10">
    <property type="entry name" value="Leucine-rich Repeat Variant"/>
    <property type="match status" value="1"/>
</dbReference>
<evidence type="ECO:0000313" key="2">
    <source>
        <dbReference type="Proteomes" id="UP000230423"/>
    </source>
</evidence>
<dbReference type="Proteomes" id="UP000230423">
    <property type="component" value="Unassembled WGS sequence"/>
</dbReference>
<gene>
    <name evidence="1" type="ORF">TELCIR_09337</name>
</gene>
<dbReference type="OrthoDB" id="381190at2759"/>
<name>A0A2G9UF65_TELCI</name>
<protein>
    <submittedName>
        <fullName evidence="1">Uncharacterized protein</fullName>
    </submittedName>
</protein>
<keyword evidence="2" id="KW-1185">Reference proteome</keyword>
<organism evidence="1 2">
    <name type="scientific">Teladorsagia circumcincta</name>
    <name type="common">Brown stomach worm</name>
    <name type="synonym">Ostertagia circumcincta</name>
    <dbReference type="NCBI Taxonomy" id="45464"/>
    <lineage>
        <taxon>Eukaryota</taxon>
        <taxon>Metazoa</taxon>
        <taxon>Ecdysozoa</taxon>
        <taxon>Nematoda</taxon>
        <taxon>Chromadorea</taxon>
        <taxon>Rhabditida</taxon>
        <taxon>Rhabditina</taxon>
        <taxon>Rhabditomorpha</taxon>
        <taxon>Strongyloidea</taxon>
        <taxon>Trichostrongylidae</taxon>
        <taxon>Teladorsagia</taxon>
    </lineage>
</organism>
<accession>A0A2G9UF65</accession>
<proteinExistence type="predicted"/>
<dbReference type="InterPro" id="IPR011989">
    <property type="entry name" value="ARM-like"/>
</dbReference>
<reference evidence="1 2" key="1">
    <citation type="submission" date="2015-09" db="EMBL/GenBank/DDBJ databases">
        <title>Draft genome of the parasitic nematode Teladorsagia circumcincta isolate WARC Sus (inbred).</title>
        <authorList>
            <person name="Mitreva M."/>
        </authorList>
    </citation>
    <scope>NUCLEOTIDE SEQUENCE [LARGE SCALE GENOMIC DNA]</scope>
    <source>
        <strain evidence="1 2">S</strain>
    </source>
</reference>
<dbReference type="AlphaFoldDB" id="A0A2G9UF65"/>
<dbReference type="InterPro" id="IPR016024">
    <property type="entry name" value="ARM-type_fold"/>
</dbReference>
<sequence>MLYSSWSTNEEDADAIINEEIDDLLQVARELFGFESVAGFIRTAVYIVPLILLSDFQQRQVAVKVLDRLRFHLSKHRQDLISEALYGVLFSCEYLGFLLSFRRSLLDDDHYEQRSVLLSSLAAIIRLIDEKFLEETCNKVMVVLRAATAVGEGAVAVWNEFVRRLGDSEAFERTAMVLVNSEVGDSSRINFHLRRTCTNDSIEHIVSGCVRMLLEECDTVGRVVLQKLLSVLDGNPLPDTLAASLIPALLHTMRNCGDISLRVLSAQCLGRLGAVDPGRIGSSNGTSTSDQKKMVFVDDAKEFYVDILERAWRVYSNLLDADVLDQVEYALQSLLLELVGKSDEFGIMERLVCGSCPLF</sequence>
<dbReference type="SUPFAM" id="SSF48371">
    <property type="entry name" value="ARM repeat"/>
    <property type="match status" value="1"/>
</dbReference>
<dbReference type="EMBL" id="KZ346890">
    <property type="protein sequence ID" value="PIO68861.1"/>
    <property type="molecule type" value="Genomic_DNA"/>
</dbReference>